<dbReference type="AlphaFoldDB" id="A0A1T2L1A3"/>
<comment type="caution">
    <text evidence="8">The sequence shown here is derived from an EMBL/GenBank/DDBJ whole genome shotgun (WGS) entry which is preliminary data.</text>
</comment>
<accession>A0A1T2L1A3</accession>
<dbReference type="PANTHER" id="PTHR46383:SF2">
    <property type="entry name" value="AMINOTRANSFERASE"/>
    <property type="match status" value="1"/>
</dbReference>
<dbReference type="InterPro" id="IPR004838">
    <property type="entry name" value="NHTrfase_class1_PyrdxlP-BS"/>
</dbReference>
<keyword evidence="9" id="KW-1185">Reference proteome</keyword>
<dbReference type="GO" id="GO:0008483">
    <property type="term" value="F:transaminase activity"/>
    <property type="evidence" value="ECO:0007669"/>
    <property type="project" value="UniProtKB-KW"/>
</dbReference>
<dbReference type="OrthoDB" id="9803354at2"/>
<dbReference type="InterPro" id="IPR015424">
    <property type="entry name" value="PyrdxlP-dep_Trfase"/>
</dbReference>
<dbReference type="SUPFAM" id="SSF53383">
    <property type="entry name" value="PLP-dependent transferases"/>
    <property type="match status" value="1"/>
</dbReference>
<proteinExistence type="inferred from homology"/>
<dbReference type="PROSITE" id="PS00105">
    <property type="entry name" value="AA_TRANSFER_CLASS_1"/>
    <property type="match status" value="1"/>
</dbReference>
<evidence type="ECO:0000256" key="2">
    <source>
        <dbReference type="ARBA" id="ARBA00007441"/>
    </source>
</evidence>
<dbReference type="Proteomes" id="UP000191110">
    <property type="component" value="Unassembled WGS sequence"/>
</dbReference>
<evidence type="ECO:0000256" key="6">
    <source>
        <dbReference type="RuleBase" id="RU000481"/>
    </source>
</evidence>
<evidence type="ECO:0000313" key="8">
    <source>
        <dbReference type="EMBL" id="OOZ38852.1"/>
    </source>
</evidence>
<dbReference type="NCBIfam" id="NF005601">
    <property type="entry name" value="PRK07337.1"/>
    <property type="match status" value="1"/>
</dbReference>
<feature type="domain" description="Aminotransferase class I/classII large" evidence="7">
    <location>
        <begin position="40"/>
        <end position="387"/>
    </location>
</feature>
<keyword evidence="5" id="KW-0663">Pyridoxal phosphate</keyword>
<dbReference type="Pfam" id="PF00155">
    <property type="entry name" value="Aminotran_1_2"/>
    <property type="match status" value="1"/>
</dbReference>
<dbReference type="InterPro" id="IPR004839">
    <property type="entry name" value="Aminotransferase_I/II_large"/>
</dbReference>
<evidence type="ECO:0000259" key="7">
    <source>
        <dbReference type="Pfam" id="PF00155"/>
    </source>
</evidence>
<evidence type="ECO:0000313" key="9">
    <source>
        <dbReference type="Proteomes" id="UP000191110"/>
    </source>
</evidence>
<dbReference type="EC" id="2.6.1.-" evidence="6"/>
<dbReference type="InterPro" id="IPR015421">
    <property type="entry name" value="PyrdxlP-dep_Trfase_major"/>
</dbReference>
<dbReference type="Gene3D" id="3.40.640.10">
    <property type="entry name" value="Type I PLP-dependent aspartate aminotransferase-like (Major domain)"/>
    <property type="match status" value="1"/>
</dbReference>
<dbReference type="CDD" id="cd00609">
    <property type="entry name" value="AAT_like"/>
    <property type="match status" value="1"/>
</dbReference>
<protein>
    <recommendedName>
        <fullName evidence="6">Aminotransferase</fullName>
        <ecNumber evidence="6">2.6.1.-</ecNumber>
    </recommendedName>
</protein>
<comment type="cofactor">
    <cofactor evidence="1 6">
        <name>pyridoxal 5'-phosphate</name>
        <dbReference type="ChEBI" id="CHEBI:597326"/>
    </cofactor>
</comment>
<dbReference type="GO" id="GO:0006520">
    <property type="term" value="P:amino acid metabolic process"/>
    <property type="evidence" value="ECO:0007669"/>
    <property type="project" value="InterPro"/>
</dbReference>
<dbReference type="EMBL" id="MPRL01000071">
    <property type="protein sequence ID" value="OOZ38852.1"/>
    <property type="molecule type" value="Genomic_DNA"/>
</dbReference>
<evidence type="ECO:0000256" key="1">
    <source>
        <dbReference type="ARBA" id="ARBA00001933"/>
    </source>
</evidence>
<dbReference type="RefSeq" id="WP_078484697.1">
    <property type="nucleotide sequence ID" value="NZ_MPRL01000071.1"/>
</dbReference>
<sequence>MAAEQPPEAHIAQRMGEIEPFHVMDLLARARALEAEGRSIIHMEVGEPDFVTPEPIIEAGRAALAAGKTHYTPAVGLPALREALSAYYRDQLGADVPAERFIITPGASGALQLIMGVLVDPGDEVLMADPGYPCNRHFVRLFEGKAVGIPVDAESGYQLTLKQVEAHWSERSRAVLLASPANPTGTIVPEDELRAIVEFVNAKGGRVIVDEIYHGLIYADRPPSAAAISDQLFIVNSFSKYFGMTGWRLGWIVAPESYVREIDKLAQNIFLAAPTPAQHAALAAFEVDTLAILEQRRIEFGKRRDYLLPALRHLGFDIPITPQGAFYLYADCSRFSSDSYQLANSLLNDAGVAITPGLDFGSNQPERYLRFAYTTSIEKLKEGVARIEAWLHNNKRK</sequence>
<reference evidence="8 9" key="1">
    <citation type="submission" date="2016-11" db="EMBL/GenBank/DDBJ databases">
        <title>Mixed transmission modes and dynamic genome evolution in an obligate animal-bacterial symbiosis.</title>
        <authorList>
            <person name="Russell S.L."/>
            <person name="Corbett-Detig R.B."/>
            <person name="Cavanaugh C.M."/>
        </authorList>
    </citation>
    <scope>NUCLEOTIDE SEQUENCE [LARGE SCALE GENOMIC DNA]</scope>
    <source>
        <strain evidence="8">Sveles-Q1</strain>
    </source>
</reference>
<dbReference type="GO" id="GO:0030170">
    <property type="term" value="F:pyridoxal phosphate binding"/>
    <property type="evidence" value="ECO:0007669"/>
    <property type="project" value="InterPro"/>
</dbReference>
<keyword evidence="4 6" id="KW-0808">Transferase</keyword>
<evidence type="ECO:0000256" key="3">
    <source>
        <dbReference type="ARBA" id="ARBA00022576"/>
    </source>
</evidence>
<organism evidence="8 9">
    <name type="scientific">Solemya pervernicosa gill symbiont</name>
    <dbReference type="NCBI Taxonomy" id="642797"/>
    <lineage>
        <taxon>Bacteria</taxon>
        <taxon>Pseudomonadati</taxon>
        <taxon>Pseudomonadota</taxon>
        <taxon>Gammaproteobacteria</taxon>
        <taxon>sulfur-oxidizing symbionts</taxon>
    </lineage>
</organism>
<comment type="similarity">
    <text evidence="2 6">Belongs to the class-I pyridoxal-phosphate-dependent aminotransferase family.</text>
</comment>
<name>A0A1T2L1A3_9GAMM</name>
<evidence type="ECO:0000256" key="5">
    <source>
        <dbReference type="ARBA" id="ARBA00022898"/>
    </source>
</evidence>
<dbReference type="InterPro" id="IPR050596">
    <property type="entry name" value="AspAT/PAT-like"/>
</dbReference>
<dbReference type="PANTHER" id="PTHR46383">
    <property type="entry name" value="ASPARTATE AMINOTRANSFERASE"/>
    <property type="match status" value="1"/>
</dbReference>
<dbReference type="NCBIfam" id="NF006514">
    <property type="entry name" value="PRK08960.1"/>
    <property type="match status" value="1"/>
</dbReference>
<evidence type="ECO:0000256" key="4">
    <source>
        <dbReference type="ARBA" id="ARBA00022679"/>
    </source>
</evidence>
<gene>
    <name evidence="8" type="ORF">BOW53_13935</name>
</gene>
<keyword evidence="3 6" id="KW-0032">Aminotransferase</keyword>